<accession>A0A7W7MPG2</accession>
<dbReference type="Proteomes" id="UP000578112">
    <property type="component" value="Unassembled WGS sequence"/>
</dbReference>
<dbReference type="SUPFAM" id="SSF55781">
    <property type="entry name" value="GAF domain-like"/>
    <property type="match status" value="1"/>
</dbReference>
<sequence length="341" mass="37014">MTATTPSALDLAVEINRVTAGTGGSSCPLDELWAPIRVVVPFEAAWLGVFDTGRNRYQTLTAVGHDAVNRAYLESSDFNEQVEAFGLFRRTRPLCLRDVPVPPAEIPSWAQRWWPAGYREGIGVPLVARDGRHLGVMTMFTDSPARPSDAARDVIGIIAPMISAAIDPMTTIAGLAALVGDARAGSVVGRNGTVCRLPGMPVHPLLTQNSRVVLTALAKLTQRRIHTAFLWPDPRGRDDYLRITAIACPPQAPNYFVALILVSPPGDLLGLTHRELEVLGFVIDGRTNQSIAHALFITERTVAAHMEHIRAKLDAPTRTVAAVRSLHLALYLPHQLTDVAE</sequence>
<comment type="caution">
    <text evidence="5">The sequence shown here is derived from an EMBL/GenBank/DDBJ whole genome shotgun (WGS) entry which is preliminary data.</text>
</comment>
<proteinExistence type="predicted"/>
<evidence type="ECO:0000256" key="2">
    <source>
        <dbReference type="ARBA" id="ARBA00023125"/>
    </source>
</evidence>
<dbReference type="Pfam" id="PF13185">
    <property type="entry name" value="GAF_2"/>
    <property type="match status" value="1"/>
</dbReference>
<evidence type="ECO:0000256" key="1">
    <source>
        <dbReference type="ARBA" id="ARBA00023015"/>
    </source>
</evidence>
<dbReference type="AlphaFoldDB" id="A0A7W7MPG2"/>
<reference evidence="5 6" key="1">
    <citation type="submission" date="2020-08" db="EMBL/GenBank/DDBJ databases">
        <title>Sequencing the genomes of 1000 actinobacteria strains.</title>
        <authorList>
            <person name="Klenk H.-P."/>
        </authorList>
    </citation>
    <scope>NUCLEOTIDE SEQUENCE [LARGE SCALE GENOMIC DNA]</scope>
    <source>
        <strain evidence="5 6">DSM 43149</strain>
    </source>
</reference>
<dbReference type="Pfam" id="PF00196">
    <property type="entry name" value="GerE"/>
    <property type="match status" value="1"/>
</dbReference>
<dbReference type="PANTHER" id="PTHR44688:SF16">
    <property type="entry name" value="DNA-BINDING TRANSCRIPTIONAL ACTIVATOR DEVR_DOSR"/>
    <property type="match status" value="1"/>
</dbReference>
<evidence type="ECO:0000256" key="3">
    <source>
        <dbReference type="ARBA" id="ARBA00023163"/>
    </source>
</evidence>
<keyword evidence="3" id="KW-0804">Transcription</keyword>
<dbReference type="EMBL" id="JACHNH010000001">
    <property type="protein sequence ID" value="MBB4761495.1"/>
    <property type="molecule type" value="Genomic_DNA"/>
</dbReference>
<keyword evidence="6" id="KW-1185">Reference proteome</keyword>
<dbReference type="GO" id="GO:0003677">
    <property type="term" value="F:DNA binding"/>
    <property type="evidence" value="ECO:0007669"/>
    <property type="project" value="UniProtKB-KW"/>
</dbReference>
<feature type="domain" description="HTH luxR-type" evidence="4">
    <location>
        <begin position="264"/>
        <end position="329"/>
    </location>
</feature>
<dbReference type="CDD" id="cd06170">
    <property type="entry name" value="LuxR_C_like"/>
    <property type="match status" value="1"/>
</dbReference>
<dbReference type="Gene3D" id="1.10.10.10">
    <property type="entry name" value="Winged helix-like DNA-binding domain superfamily/Winged helix DNA-binding domain"/>
    <property type="match status" value="1"/>
</dbReference>
<dbReference type="PROSITE" id="PS50043">
    <property type="entry name" value="HTH_LUXR_2"/>
    <property type="match status" value="1"/>
</dbReference>
<evidence type="ECO:0000313" key="5">
    <source>
        <dbReference type="EMBL" id="MBB4761495.1"/>
    </source>
</evidence>
<protein>
    <submittedName>
        <fullName evidence="5">DNA-binding CsgD family transcriptional regulator</fullName>
    </submittedName>
</protein>
<dbReference type="InterPro" id="IPR003018">
    <property type="entry name" value="GAF"/>
</dbReference>
<dbReference type="SUPFAM" id="SSF46894">
    <property type="entry name" value="C-terminal effector domain of the bipartite response regulators"/>
    <property type="match status" value="1"/>
</dbReference>
<dbReference type="PRINTS" id="PR00038">
    <property type="entry name" value="HTHLUXR"/>
</dbReference>
<dbReference type="InterPro" id="IPR016032">
    <property type="entry name" value="Sig_transdc_resp-reg_C-effctor"/>
</dbReference>
<dbReference type="SMART" id="SM00421">
    <property type="entry name" value="HTH_LUXR"/>
    <property type="match status" value="1"/>
</dbReference>
<dbReference type="GO" id="GO:0006355">
    <property type="term" value="P:regulation of DNA-templated transcription"/>
    <property type="evidence" value="ECO:0007669"/>
    <property type="project" value="InterPro"/>
</dbReference>
<evidence type="ECO:0000259" key="4">
    <source>
        <dbReference type="PROSITE" id="PS50043"/>
    </source>
</evidence>
<dbReference type="RefSeq" id="WP_184991923.1">
    <property type="nucleotide sequence ID" value="NZ_BOMK01000001.1"/>
</dbReference>
<organism evidence="5 6">
    <name type="scientific">Actinoplanes digitatis</name>
    <dbReference type="NCBI Taxonomy" id="1868"/>
    <lineage>
        <taxon>Bacteria</taxon>
        <taxon>Bacillati</taxon>
        <taxon>Actinomycetota</taxon>
        <taxon>Actinomycetes</taxon>
        <taxon>Micromonosporales</taxon>
        <taxon>Micromonosporaceae</taxon>
        <taxon>Actinoplanes</taxon>
    </lineage>
</organism>
<dbReference type="InterPro" id="IPR000792">
    <property type="entry name" value="Tscrpt_reg_LuxR_C"/>
</dbReference>
<keyword evidence="1" id="KW-0805">Transcription regulation</keyword>
<keyword evidence="2 5" id="KW-0238">DNA-binding</keyword>
<dbReference type="InterPro" id="IPR029016">
    <property type="entry name" value="GAF-like_dom_sf"/>
</dbReference>
<evidence type="ECO:0000313" key="6">
    <source>
        <dbReference type="Proteomes" id="UP000578112"/>
    </source>
</evidence>
<name>A0A7W7MPG2_9ACTN</name>
<dbReference type="PANTHER" id="PTHR44688">
    <property type="entry name" value="DNA-BINDING TRANSCRIPTIONAL ACTIVATOR DEVR_DOSR"/>
    <property type="match status" value="1"/>
</dbReference>
<gene>
    <name evidence="5" type="ORF">BJ971_002051</name>
</gene>
<dbReference type="InterPro" id="IPR036388">
    <property type="entry name" value="WH-like_DNA-bd_sf"/>
</dbReference>
<dbReference type="Gene3D" id="3.30.450.40">
    <property type="match status" value="1"/>
</dbReference>
<dbReference type="PROSITE" id="PS00622">
    <property type="entry name" value="HTH_LUXR_1"/>
    <property type="match status" value="1"/>
</dbReference>